<organism evidence="1 2">
    <name type="scientific">Ensete ventricosum</name>
    <name type="common">Abyssinian banana</name>
    <name type="synonym">Musa ensete</name>
    <dbReference type="NCBI Taxonomy" id="4639"/>
    <lineage>
        <taxon>Eukaryota</taxon>
        <taxon>Viridiplantae</taxon>
        <taxon>Streptophyta</taxon>
        <taxon>Embryophyta</taxon>
        <taxon>Tracheophyta</taxon>
        <taxon>Spermatophyta</taxon>
        <taxon>Magnoliopsida</taxon>
        <taxon>Liliopsida</taxon>
        <taxon>Zingiberales</taxon>
        <taxon>Musaceae</taxon>
        <taxon>Ensete</taxon>
    </lineage>
</organism>
<dbReference type="EMBL" id="AMZH03023366">
    <property type="protein sequence ID" value="RRT36601.1"/>
    <property type="molecule type" value="Genomic_DNA"/>
</dbReference>
<comment type="caution">
    <text evidence="1">The sequence shown here is derived from an EMBL/GenBank/DDBJ whole genome shotgun (WGS) entry which is preliminary data.</text>
</comment>
<accession>A0A426XAT7</accession>
<evidence type="ECO:0000313" key="2">
    <source>
        <dbReference type="Proteomes" id="UP000287651"/>
    </source>
</evidence>
<evidence type="ECO:0000313" key="1">
    <source>
        <dbReference type="EMBL" id="RRT36601.1"/>
    </source>
</evidence>
<dbReference type="AlphaFoldDB" id="A0A426XAT7"/>
<dbReference type="InterPro" id="IPR052831">
    <property type="entry name" value="Apoptosis_promoter"/>
</dbReference>
<protein>
    <submittedName>
        <fullName evidence="1">Uncharacterized protein</fullName>
    </submittedName>
</protein>
<sequence length="73" mass="8698">MGGELREDYDKADQDADEWRAREIAKDMARRKVESMKEIAKLKSREERKRLESEVRHSGHISHVCYDKDVEYS</sequence>
<proteinExistence type="predicted"/>
<dbReference type="GO" id="GO:0005689">
    <property type="term" value="C:U12-type spliceosomal complex"/>
    <property type="evidence" value="ECO:0007669"/>
    <property type="project" value="TreeGrafter"/>
</dbReference>
<dbReference type="PANTHER" id="PTHR48190:SF2">
    <property type="entry name" value="PROGRAMMED CELL DEATH PROTEIN 7"/>
    <property type="match status" value="1"/>
</dbReference>
<dbReference type="Proteomes" id="UP000287651">
    <property type="component" value="Unassembled WGS sequence"/>
</dbReference>
<reference evidence="1 2" key="1">
    <citation type="journal article" date="2014" name="Agronomy (Basel)">
        <title>A Draft Genome Sequence for Ensete ventricosum, the Drought-Tolerant Tree Against Hunger.</title>
        <authorList>
            <person name="Harrison J."/>
            <person name="Moore K.A."/>
            <person name="Paszkiewicz K."/>
            <person name="Jones T."/>
            <person name="Grant M."/>
            <person name="Ambacheew D."/>
            <person name="Muzemil S."/>
            <person name="Studholme D.J."/>
        </authorList>
    </citation>
    <scope>NUCLEOTIDE SEQUENCE [LARGE SCALE GENOMIC DNA]</scope>
</reference>
<dbReference type="PANTHER" id="PTHR48190">
    <property type="entry name" value="PROGRAMMED CELL DEATH PROTEIN 7"/>
    <property type="match status" value="1"/>
</dbReference>
<gene>
    <name evidence="1" type="ORF">B296_00042752</name>
</gene>
<name>A0A426XAT7_ENSVE</name>